<dbReference type="Proteomes" id="UP000277671">
    <property type="component" value="Unassembled WGS sequence"/>
</dbReference>
<dbReference type="EMBL" id="RBKT01000001">
    <property type="protein sequence ID" value="RKR92666.1"/>
    <property type="molecule type" value="Genomic_DNA"/>
</dbReference>
<evidence type="ECO:0000313" key="2">
    <source>
        <dbReference type="EMBL" id="RKR92666.1"/>
    </source>
</evidence>
<gene>
    <name evidence="2" type="ORF">BDK92_7142</name>
</gene>
<accession>A0A495JUI5</accession>
<sequence length="306" mass="33729">MTVPRWYPIRTQSRWSPPEPGRLIAHDHAVWQVEKVTDLPLSAADREIWLDAGMPDLPAWKGRPYRVDVQHIAGARPDWAPAQPAPVPAAHMDVPAQKWQRIGWEVYPSSGRWPSCSCCGEPMPCRAELEDREVTARLAEVEVFATRLPGCCWSCGEPISSRQRAVDYPGDNLDLPGGPEARFHTRETCSGDAKRYELRWIAVDPRRERILTYPKCGGILVVHGDGSSECRSGPGLAGDHESEPDCRGHLTHDHGAHAACYVGDAYLARPEDMPGCPRGCSRQGHPGATGYRRPERRPAAGGAATL</sequence>
<evidence type="ECO:0000256" key="1">
    <source>
        <dbReference type="SAM" id="MobiDB-lite"/>
    </source>
</evidence>
<comment type="caution">
    <text evidence="2">The sequence shown here is derived from an EMBL/GenBank/DDBJ whole genome shotgun (WGS) entry which is preliminary data.</text>
</comment>
<feature type="region of interest" description="Disordered" evidence="1">
    <location>
        <begin position="278"/>
        <end position="306"/>
    </location>
</feature>
<dbReference type="AlphaFoldDB" id="A0A495JUI5"/>
<reference evidence="2 3" key="1">
    <citation type="submission" date="2018-10" db="EMBL/GenBank/DDBJ databases">
        <title>Sequencing the genomes of 1000 actinobacteria strains.</title>
        <authorList>
            <person name="Klenk H.-P."/>
        </authorList>
    </citation>
    <scope>NUCLEOTIDE SEQUENCE [LARGE SCALE GENOMIC DNA]</scope>
    <source>
        <strain evidence="2 3">DSM 45175</strain>
    </source>
</reference>
<keyword evidence="3" id="KW-1185">Reference proteome</keyword>
<proteinExistence type="predicted"/>
<name>A0A495JUI5_9ACTN</name>
<protein>
    <submittedName>
        <fullName evidence="2">Uncharacterized protein</fullName>
    </submittedName>
</protein>
<organism evidence="2 3">
    <name type="scientific">Micromonospora pisi</name>
    <dbReference type="NCBI Taxonomy" id="589240"/>
    <lineage>
        <taxon>Bacteria</taxon>
        <taxon>Bacillati</taxon>
        <taxon>Actinomycetota</taxon>
        <taxon>Actinomycetes</taxon>
        <taxon>Micromonosporales</taxon>
        <taxon>Micromonosporaceae</taxon>
        <taxon>Micromonospora</taxon>
    </lineage>
</organism>
<evidence type="ECO:0000313" key="3">
    <source>
        <dbReference type="Proteomes" id="UP000277671"/>
    </source>
</evidence>